<evidence type="ECO:0000256" key="1">
    <source>
        <dbReference type="ARBA" id="ARBA00004141"/>
    </source>
</evidence>
<reference evidence="9 10" key="2">
    <citation type="journal article" date="2015" name="MBio">
        <title>Genome-Resolved Metagenomic Analysis Reveals Roles for Candidate Phyla and Other Microbial Community Members in Biogeochemical Transformations in Oil Reservoirs.</title>
        <authorList>
            <person name="Hu P."/>
            <person name="Tom L."/>
            <person name="Singh A."/>
            <person name="Thomas B.C."/>
            <person name="Baker B.J."/>
            <person name="Piceno Y.M."/>
            <person name="Andersen G.L."/>
            <person name="Banfield J.F."/>
        </authorList>
    </citation>
    <scope>NUCLEOTIDE SEQUENCE [LARGE SCALE GENOMIC DNA]</scope>
</reference>
<evidence type="ECO:0000256" key="4">
    <source>
        <dbReference type="ARBA" id="ARBA00023136"/>
    </source>
</evidence>
<gene>
    <name evidence="7" type="ORF">XD82_0081</name>
    <name evidence="8" type="ORF">XE10_0054</name>
</gene>
<dbReference type="PATRIC" id="fig|2198.3.peg.1453"/>
<feature type="transmembrane region" description="Helical" evidence="5">
    <location>
        <begin position="355"/>
        <end position="383"/>
    </location>
</feature>
<comment type="caution">
    <text evidence="7">The sequence shown here is derived from an EMBL/GenBank/DDBJ whole genome shotgun (WGS) entry which is preliminary data.</text>
</comment>
<dbReference type="Gene3D" id="1.20.1250.20">
    <property type="entry name" value="MFS general substrate transporter like domains"/>
    <property type="match status" value="2"/>
</dbReference>
<dbReference type="SUPFAM" id="SSF103473">
    <property type="entry name" value="MFS general substrate transporter"/>
    <property type="match status" value="1"/>
</dbReference>
<feature type="transmembrane region" description="Helical" evidence="5">
    <location>
        <begin position="332"/>
        <end position="349"/>
    </location>
</feature>
<dbReference type="InterPro" id="IPR036259">
    <property type="entry name" value="MFS_trans_sf"/>
</dbReference>
<feature type="domain" description="Major facilitator superfamily (MFS) profile" evidence="6">
    <location>
        <begin position="9"/>
        <end position="471"/>
    </location>
</feature>
<dbReference type="GO" id="GO:0005886">
    <property type="term" value="C:plasma membrane"/>
    <property type="evidence" value="ECO:0007669"/>
    <property type="project" value="TreeGrafter"/>
</dbReference>
<dbReference type="Pfam" id="PF07690">
    <property type="entry name" value="MFS_1"/>
    <property type="match status" value="1"/>
</dbReference>
<evidence type="ECO:0000259" key="6">
    <source>
        <dbReference type="PROSITE" id="PS50850"/>
    </source>
</evidence>
<evidence type="ECO:0000313" key="10">
    <source>
        <dbReference type="Proteomes" id="UP000054598"/>
    </source>
</evidence>
<keyword evidence="4 5" id="KW-0472">Membrane</keyword>
<feature type="transmembrane region" description="Helical" evidence="5">
    <location>
        <begin position="440"/>
        <end position="465"/>
    </location>
</feature>
<reference evidence="7" key="1">
    <citation type="journal article" date="2015" name="MBio">
        <title>Genome-resolved metagenomic analysis reveals roles for candidate phyla and other microbial community members in biogeochemical transformations in oil reservoirs.</title>
        <authorList>
            <person name="Hu P."/>
            <person name="Tom L."/>
            <person name="Singh A."/>
            <person name="Thomas B.C."/>
            <person name="Baker B.J."/>
            <person name="Piceno Y.M."/>
            <person name="Andersen G.L."/>
            <person name="Banfield J.F."/>
        </authorList>
    </citation>
    <scope>NUCLEOTIDE SEQUENCE [LARGE SCALE GENOMIC DNA]</scope>
    <source>
        <strain evidence="7">62_101</strain>
        <strain evidence="8">63_41</strain>
    </source>
</reference>
<evidence type="ECO:0000313" key="7">
    <source>
        <dbReference type="EMBL" id="KUK63836.1"/>
    </source>
</evidence>
<proteinExistence type="predicted"/>
<dbReference type="EMBL" id="LGGD01000004">
    <property type="protein sequence ID" value="KUK63836.1"/>
    <property type="molecule type" value="Genomic_DNA"/>
</dbReference>
<evidence type="ECO:0000256" key="5">
    <source>
        <dbReference type="SAM" id="Phobius"/>
    </source>
</evidence>
<dbReference type="Proteomes" id="UP000054598">
    <property type="component" value="Unassembled WGS sequence"/>
</dbReference>
<dbReference type="PANTHER" id="PTHR23501">
    <property type="entry name" value="MAJOR FACILITATOR SUPERFAMILY"/>
    <property type="match status" value="1"/>
</dbReference>
<evidence type="ECO:0000256" key="3">
    <source>
        <dbReference type="ARBA" id="ARBA00022989"/>
    </source>
</evidence>
<dbReference type="GO" id="GO:0022857">
    <property type="term" value="F:transmembrane transporter activity"/>
    <property type="evidence" value="ECO:0007669"/>
    <property type="project" value="InterPro"/>
</dbReference>
<sequence length="484" mass="51117">MTLTYKWLALLIASLGTLGGVLNGTTLLIALPTIMIALNTTLIGVMAPIIVYMLVTTITAPLWGRAADLYGRKRLYLAGLVLFTLGSLLCGISTDIVQLTGFRVFQAVGGSILIANSTIIVTDAFPRGELGRANGILSMILAAASVVGPVLGGVLTLIDWRLNFYFNIPIGLAALYLGVRYLREPTLPRLGAERFDYAGLALFTIAVMTLLVYVGVGVVPGFLSPVMLATLGIFLVSLVLFVRRENSIPNPLIDLSLFRIQIVAFGQLSVFLNAIARGAVMILLILYFQGVRGLDPLTASILIAPLAVGLVIMGPVGGILSDRYGSRSISTIGLVISLVGLAGLAVIRYDTPYTWIALSMFVNGMGSGLFASPNTSAVMAAVPPERRGITSSVRALLNNLGMVISMAIAMPVLIGSVSMDQIMEMFVIGGMNMPIPVQEAVTAGITFAFAVSTLLTVPAVIASALRGAEQRADLHHEAEGPQRA</sequence>
<feature type="transmembrane region" description="Helical" evidence="5">
    <location>
        <begin position="137"/>
        <end position="158"/>
    </location>
</feature>
<dbReference type="PANTHER" id="PTHR23501:SF5">
    <property type="entry name" value="TRANSPORT PROTEIN"/>
    <property type="match status" value="1"/>
</dbReference>
<feature type="transmembrane region" description="Helical" evidence="5">
    <location>
        <begin position="164"/>
        <end position="183"/>
    </location>
</feature>
<organism evidence="7 9">
    <name type="scientific">Methanoculleus marisnigri</name>
    <dbReference type="NCBI Taxonomy" id="2198"/>
    <lineage>
        <taxon>Archaea</taxon>
        <taxon>Methanobacteriati</taxon>
        <taxon>Methanobacteriota</taxon>
        <taxon>Stenosarchaea group</taxon>
        <taxon>Methanomicrobia</taxon>
        <taxon>Methanomicrobiales</taxon>
        <taxon>Methanomicrobiaceae</taxon>
        <taxon>Methanoculleus</taxon>
    </lineage>
</organism>
<evidence type="ECO:0000313" key="8">
    <source>
        <dbReference type="EMBL" id="KUL05650.1"/>
    </source>
</evidence>
<keyword evidence="2 5" id="KW-0812">Transmembrane</keyword>
<feature type="transmembrane region" description="Helical" evidence="5">
    <location>
        <begin position="222"/>
        <end position="242"/>
    </location>
</feature>
<feature type="transmembrane region" description="Helical" evidence="5">
    <location>
        <begin position="300"/>
        <end position="320"/>
    </location>
</feature>
<accession>A0A117LRQ6</accession>
<dbReference type="PROSITE" id="PS50850">
    <property type="entry name" value="MFS"/>
    <property type="match status" value="1"/>
</dbReference>
<dbReference type="InterPro" id="IPR020846">
    <property type="entry name" value="MFS_dom"/>
</dbReference>
<feature type="transmembrane region" description="Helical" evidence="5">
    <location>
        <begin position="195"/>
        <end position="216"/>
    </location>
</feature>
<feature type="transmembrane region" description="Helical" evidence="5">
    <location>
        <begin position="262"/>
        <end position="288"/>
    </location>
</feature>
<dbReference type="CDD" id="cd17321">
    <property type="entry name" value="MFS_MMR_MDR_like"/>
    <property type="match status" value="1"/>
</dbReference>
<dbReference type="AlphaFoldDB" id="A0A117LRQ6"/>
<dbReference type="EMBL" id="LGHE01000003">
    <property type="protein sequence ID" value="KUL05650.1"/>
    <property type="molecule type" value="Genomic_DNA"/>
</dbReference>
<feature type="transmembrane region" description="Helical" evidence="5">
    <location>
        <begin position="104"/>
        <end position="125"/>
    </location>
</feature>
<feature type="transmembrane region" description="Helical" evidence="5">
    <location>
        <begin position="40"/>
        <end position="63"/>
    </location>
</feature>
<feature type="transmembrane region" description="Helical" evidence="5">
    <location>
        <begin position="75"/>
        <end position="98"/>
    </location>
</feature>
<dbReference type="PRINTS" id="PR01036">
    <property type="entry name" value="TCRTETB"/>
</dbReference>
<feature type="transmembrane region" description="Helical" evidence="5">
    <location>
        <begin position="395"/>
        <end position="417"/>
    </location>
</feature>
<comment type="subcellular location">
    <subcellularLocation>
        <location evidence="1">Membrane</location>
        <topology evidence="1">Multi-pass membrane protein</topology>
    </subcellularLocation>
</comment>
<protein>
    <submittedName>
        <fullName evidence="7">Drug resistance transporter, EmrB/QacA subfamily</fullName>
    </submittedName>
</protein>
<dbReference type="Proteomes" id="UP000054323">
    <property type="component" value="Unassembled WGS sequence"/>
</dbReference>
<evidence type="ECO:0000256" key="2">
    <source>
        <dbReference type="ARBA" id="ARBA00022692"/>
    </source>
</evidence>
<name>A0A117LRQ6_9EURY</name>
<keyword evidence="3 5" id="KW-1133">Transmembrane helix</keyword>
<evidence type="ECO:0000313" key="9">
    <source>
        <dbReference type="Proteomes" id="UP000054323"/>
    </source>
</evidence>
<dbReference type="InterPro" id="IPR011701">
    <property type="entry name" value="MFS"/>
</dbReference>